<name>A0A819AAF5_9BILA</name>
<keyword evidence="1" id="KW-0472">Membrane</keyword>
<gene>
    <name evidence="3" type="ORF">FME351_LOCUS32510</name>
    <name evidence="4" type="ORF">TSG867_LOCUS21187</name>
</gene>
<feature type="chain" id="PRO_5036234703" evidence="2">
    <location>
        <begin position="17"/>
        <end position="295"/>
    </location>
</feature>
<keyword evidence="1" id="KW-0812">Transmembrane</keyword>
<reference evidence="3" key="1">
    <citation type="submission" date="2021-02" db="EMBL/GenBank/DDBJ databases">
        <authorList>
            <person name="Nowell W R."/>
        </authorList>
    </citation>
    <scope>NUCLEOTIDE SEQUENCE</scope>
</reference>
<evidence type="ECO:0000313" key="5">
    <source>
        <dbReference type="Proteomes" id="UP000663869"/>
    </source>
</evidence>
<dbReference type="AlphaFoldDB" id="A0A819AAF5"/>
<feature type="transmembrane region" description="Helical" evidence="1">
    <location>
        <begin position="272"/>
        <end position="291"/>
    </location>
</feature>
<dbReference type="EMBL" id="CAJNYU010004657">
    <property type="protein sequence ID" value="CAF3781153.1"/>
    <property type="molecule type" value="Genomic_DNA"/>
</dbReference>
<evidence type="ECO:0000313" key="4">
    <source>
        <dbReference type="EMBL" id="CAF4502188.1"/>
    </source>
</evidence>
<sequence length="295" mass="31521">MYVLLLIAVLVTGIQAQSRCTCSCCLGQYCQPTIVGTVDVRTCSPEVCSAQCRCAYPQCAANSPYGQVFVQCSPPVYPLFNCECRCCRTGSFTCIPTPVGLSTSYLCEISACSVACSSQYPSQCISNENGTTQGSCLGPLITTTTTTAMPPWLGSLCSCSFCQSGSICSSSLLLGVTSASQCSASACTQACQNRNPSTCSLSYLNQINGVCLSEVRGRTKCKCNCCSGYNCLDFELNINETCTSCYSKCQQVSPCVNTFSVTYTCSSNNSTISTNFTLSYMFFIFIIAVIFESYS</sequence>
<dbReference type="Proteomes" id="UP000663869">
    <property type="component" value="Unassembled WGS sequence"/>
</dbReference>
<comment type="caution">
    <text evidence="3">The sequence shown here is derived from an EMBL/GenBank/DDBJ whole genome shotgun (WGS) entry which is preliminary data.</text>
</comment>
<protein>
    <submittedName>
        <fullName evidence="3">Uncharacterized protein</fullName>
    </submittedName>
</protein>
<accession>A0A819AAF5</accession>
<dbReference type="EMBL" id="CAJOBQ010001618">
    <property type="protein sequence ID" value="CAF4502188.1"/>
    <property type="molecule type" value="Genomic_DNA"/>
</dbReference>
<proteinExistence type="predicted"/>
<organism evidence="3 5">
    <name type="scientific">Rotaria socialis</name>
    <dbReference type="NCBI Taxonomy" id="392032"/>
    <lineage>
        <taxon>Eukaryota</taxon>
        <taxon>Metazoa</taxon>
        <taxon>Spiralia</taxon>
        <taxon>Gnathifera</taxon>
        <taxon>Rotifera</taxon>
        <taxon>Eurotatoria</taxon>
        <taxon>Bdelloidea</taxon>
        <taxon>Philodinida</taxon>
        <taxon>Philodinidae</taxon>
        <taxon>Rotaria</taxon>
    </lineage>
</organism>
<evidence type="ECO:0000256" key="1">
    <source>
        <dbReference type="SAM" id="Phobius"/>
    </source>
</evidence>
<dbReference type="Proteomes" id="UP000663862">
    <property type="component" value="Unassembled WGS sequence"/>
</dbReference>
<feature type="signal peptide" evidence="2">
    <location>
        <begin position="1"/>
        <end position="16"/>
    </location>
</feature>
<keyword evidence="1" id="KW-1133">Transmembrane helix</keyword>
<evidence type="ECO:0000256" key="2">
    <source>
        <dbReference type="SAM" id="SignalP"/>
    </source>
</evidence>
<keyword evidence="2" id="KW-0732">Signal</keyword>
<evidence type="ECO:0000313" key="3">
    <source>
        <dbReference type="EMBL" id="CAF3781153.1"/>
    </source>
</evidence>